<proteinExistence type="predicted"/>
<dbReference type="Proteomes" id="UP001558613">
    <property type="component" value="Unassembled WGS sequence"/>
</dbReference>
<protein>
    <recommendedName>
        <fullName evidence="3">Secreted protein</fullName>
    </recommendedName>
</protein>
<evidence type="ECO:0000313" key="2">
    <source>
        <dbReference type="Proteomes" id="UP001558613"/>
    </source>
</evidence>
<dbReference type="EMBL" id="JAYMGO010000009">
    <property type="protein sequence ID" value="KAL1267470.1"/>
    <property type="molecule type" value="Genomic_DNA"/>
</dbReference>
<reference evidence="1 2" key="1">
    <citation type="submission" date="2023-09" db="EMBL/GenBank/DDBJ databases">
        <authorList>
            <person name="Wang M."/>
        </authorList>
    </citation>
    <scope>NUCLEOTIDE SEQUENCE [LARGE SCALE GENOMIC DNA]</scope>
    <source>
        <strain evidence="1">GT-2023</strain>
        <tissue evidence="1">Liver</tissue>
    </source>
</reference>
<sequence length="81" mass="8695">MTSQLLRTKLLVAIANSTPAPAQALAQTLQANERCSCDVGAKVSFRSMWAQVAHLSALNFGKHGLFALLIGLDWPRGKSES</sequence>
<evidence type="ECO:0008006" key="3">
    <source>
        <dbReference type="Google" id="ProtNLM"/>
    </source>
</evidence>
<comment type="caution">
    <text evidence="1">The sequence shown here is derived from an EMBL/GenBank/DDBJ whole genome shotgun (WGS) entry which is preliminary data.</text>
</comment>
<gene>
    <name evidence="1" type="ORF">QQF64_032833</name>
</gene>
<keyword evidence="2" id="KW-1185">Reference proteome</keyword>
<evidence type="ECO:0000313" key="1">
    <source>
        <dbReference type="EMBL" id="KAL1267470.1"/>
    </source>
</evidence>
<accession>A0ABR3MS78</accession>
<organism evidence="1 2">
    <name type="scientific">Cirrhinus molitorella</name>
    <name type="common">mud carp</name>
    <dbReference type="NCBI Taxonomy" id="172907"/>
    <lineage>
        <taxon>Eukaryota</taxon>
        <taxon>Metazoa</taxon>
        <taxon>Chordata</taxon>
        <taxon>Craniata</taxon>
        <taxon>Vertebrata</taxon>
        <taxon>Euteleostomi</taxon>
        <taxon>Actinopterygii</taxon>
        <taxon>Neopterygii</taxon>
        <taxon>Teleostei</taxon>
        <taxon>Ostariophysi</taxon>
        <taxon>Cypriniformes</taxon>
        <taxon>Cyprinidae</taxon>
        <taxon>Labeoninae</taxon>
        <taxon>Labeonini</taxon>
        <taxon>Cirrhinus</taxon>
    </lineage>
</organism>
<name>A0ABR3MS78_9TELE</name>